<feature type="signal peptide" evidence="8">
    <location>
        <begin position="1"/>
        <end position="19"/>
    </location>
</feature>
<evidence type="ECO:0000256" key="8">
    <source>
        <dbReference type="SAM" id="SignalP"/>
    </source>
</evidence>
<evidence type="ECO:0000313" key="9">
    <source>
        <dbReference type="EMBL" id="PWA80932.1"/>
    </source>
</evidence>
<evidence type="ECO:0000256" key="4">
    <source>
        <dbReference type="ARBA" id="ARBA00022729"/>
    </source>
</evidence>
<evidence type="ECO:0000256" key="6">
    <source>
        <dbReference type="ARBA" id="ARBA00023157"/>
    </source>
</evidence>
<keyword evidence="2 9" id="KW-0121">Carboxypeptidase</keyword>
<dbReference type="STRING" id="35608.A0A2U1P5B0"/>
<dbReference type="PANTHER" id="PTHR11802">
    <property type="entry name" value="SERINE PROTEASE FAMILY S10 SERINE CARBOXYPEPTIDASE"/>
    <property type="match status" value="1"/>
</dbReference>
<dbReference type="FunFam" id="3.40.50.11320:FF:000001">
    <property type="entry name" value="Carboxypeptidase"/>
    <property type="match status" value="1"/>
</dbReference>
<dbReference type="PRINTS" id="PR00724">
    <property type="entry name" value="CRBOXYPTASEC"/>
</dbReference>
<accession>A0A2U1P5B0</accession>
<reference evidence="9 10" key="1">
    <citation type="journal article" date="2018" name="Mol. Plant">
        <title>The genome of Artemisia annua provides insight into the evolution of Asteraceae family and artemisinin biosynthesis.</title>
        <authorList>
            <person name="Shen Q."/>
            <person name="Zhang L."/>
            <person name="Liao Z."/>
            <person name="Wang S."/>
            <person name="Yan T."/>
            <person name="Shi P."/>
            <person name="Liu M."/>
            <person name="Fu X."/>
            <person name="Pan Q."/>
            <person name="Wang Y."/>
            <person name="Lv Z."/>
            <person name="Lu X."/>
            <person name="Zhang F."/>
            <person name="Jiang W."/>
            <person name="Ma Y."/>
            <person name="Chen M."/>
            <person name="Hao X."/>
            <person name="Li L."/>
            <person name="Tang Y."/>
            <person name="Lv G."/>
            <person name="Zhou Y."/>
            <person name="Sun X."/>
            <person name="Brodelius P.E."/>
            <person name="Rose J.K.C."/>
            <person name="Tang K."/>
        </authorList>
    </citation>
    <scope>NUCLEOTIDE SEQUENCE [LARGE SCALE GENOMIC DNA]</scope>
    <source>
        <strain evidence="10">cv. Huhao1</strain>
        <tissue evidence="9">Leaf</tissue>
    </source>
</reference>
<evidence type="ECO:0000256" key="5">
    <source>
        <dbReference type="ARBA" id="ARBA00022801"/>
    </source>
</evidence>
<name>A0A2U1P5B0_ARTAN</name>
<proteinExistence type="inferred from homology"/>
<dbReference type="EMBL" id="PKPP01001653">
    <property type="protein sequence ID" value="PWA80932.1"/>
    <property type="molecule type" value="Genomic_DNA"/>
</dbReference>
<organism evidence="9 10">
    <name type="scientific">Artemisia annua</name>
    <name type="common">Sweet wormwood</name>
    <dbReference type="NCBI Taxonomy" id="35608"/>
    <lineage>
        <taxon>Eukaryota</taxon>
        <taxon>Viridiplantae</taxon>
        <taxon>Streptophyta</taxon>
        <taxon>Embryophyta</taxon>
        <taxon>Tracheophyta</taxon>
        <taxon>Spermatophyta</taxon>
        <taxon>Magnoliopsida</taxon>
        <taxon>eudicotyledons</taxon>
        <taxon>Gunneridae</taxon>
        <taxon>Pentapetalae</taxon>
        <taxon>asterids</taxon>
        <taxon>campanulids</taxon>
        <taxon>Asterales</taxon>
        <taxon>Asteraceae</taxon>
        <taxon>Asteroideae</taxon>
        <taxon>Anthemideae</taxon>
        <taxon>Artemisiinae</taxon>
        <taxon>Artemisia</taxon>
    </lineage>
</organism>
<dbReference type="Gene3D" id="6.10.250.940">
    <property type="match status" value="1"/>
</dbReference>
<dbReference type="Pfam" id="PF00450">
    <property type="entry name" value="Peptidase_S10"/>
    <property type="match status" value="1"/>
</dbReference>
<evidence type="ECO:0000256" key="1">
    <source>
        <dbReference type="ARBA" id="ARBA00009431"/>
    </source>
</evidence>
<keyword evidence="5 9" id="KW-0378">Hydrolase</keyword>
<dbReference type="InterPro" id="IPR033124">
    <property type="entry name" value="Ser_caboxypep_his_AS"/>
</dbReference>
<keyword evidence="6" id="KW-1015">Disulfide bond</keyword>
<keyword evidence="4 8" id="KW-0732">Signal</keyword>
<sequence>MKIALVLLINFSLLVSAHCSSENEYDMLDRFLKLKRLKRLEMDQVSNKDITDEYSYSPVYVGPQDGLKDADKISELPGQPAGTDFDQYSGYVTIDPDHGKALFYYLTESPINSSTNPLLLWLNGVKQLQIVTGPGCSSMYGAVTELGPFRVNADGKSLSLSNVLFLESPPGVGFSYSNTSSDYVTGDAQTAKDSFTFLVNWLQRFPEYKPRDFYIAGQSYAGHYIPQLSKLIVQNNENGNQTRINLKGVAIGNAYVDGETQNIAKYDYLLAHAIISDEIHKGIFSNCFQEAYRASLCEYYVKQVEVAKSNIYVYDIYAPLCVLGKVSKSSSGFDPCSGNYMSRYLNTPAVQKSLHVKEMEWKSCSDLLDWKDNAWTVLPVIQDLMASGINVWLYSGDTDARIPVTSTRYAIKRLNTSVKTSWYPWMYQGEVGGYAVGYENNLVFVTIRGAGHSVPSYQPGRAYALITSFLKGQLP</sequence>
<comment type="caution">
    <text evidence="9">The sequence shown here is derived from an EMBL/GenBank/DDBJ whole genome shotgun (WGS) entry which is preliminary data.</text>
</comment>
<dbReference type="InterPro" id="IPR001563">
    <property type="entry name" value="Peptidase_S10"/>
</dbReference>
<keyword evidence="10" id="KW-1185">Reference proteome</keyword>
<keyword evidence="3" id="KW-0645">Protease</keyword>
<dbReference type="FunFam" id="3.40.50.1820:FF:000211">
    <property type="entry name" value="Carboxypeptidase"/>
    <property type="match status" value="1"/>
</dbReference>
<evidence type="ECO:0000256" key="2">
    <source>
        <dbReference type="ARBA" id="ARBA00022645"/>
    </source>
</evidence>
<dbReference type="PANTHER" id="PTHR11802:SF460">
    <property type="entry name" value="CARBOXYPEPTIDASE"/>
    <property type="match status" value="1"/>
</dbReference>
<evidence type="ECO:0000313" key="10">
    <source>
        <dbReference type="Proteomes" id="UP000245207"/>
    </source>
</evidence>
<dbReference type="PROSITE" id="PS00560">
    <property type="entry name" value="CARBOXYPEPT_SER_HIS"/>
    <property type="match status" value="1"/>
</dbReference>
<dbReference type="GO" id="GO:0005773">
    <property type="term" value="C:vacuole"/>
    <property type="evidence" value="ECO:0007669"/>
    <property type="project" value="TreeGrafter"/>
</dbReference>
<evidence type="ECO:0000256" key="3">
    <source>
        <dbReference type="ARBA" id="ARBA00022670"/>
    </source>
</evidence>
<protein>
    <submittedName>
        <fullName evidence="9">Peptidase S10, serine carboxypeptidase, Alpha/Beta hydrolase fold protein</fullName>
    </submittedName>
</protein>
<evidence type="ECO:0000256" key="7">
    <source>
        <dbReference type="ARBA" id="ARBA00023180"/>
    </source>
</evidence>
<dbReference type="SUPFAM" id="SSF53474">
    <property type="entry name" value="alpha/beta-Hydrolases"/>
    <property type="match status" value="1"/>
</dbReference>
<comment type="similarity">
    <text evidence="1">Belongs to the peptidase S10 family.</text>
</comment>
<dbReference type="Gene3D" id="3.40.50.11320">
    <property type="match status" value="1"/>
</dbReference>
<keyword evidence="7" id="KW-0325">Glycoprotein</keyword>
<dbReference type="Gene3D" id="3.40.50.1820">
    <property type="entry name" value="alpha/beta hydrolase"/>
    <property type="match status" value="1"/>
</dbReference>
<dbReference type="InterPro" id="IPR029058">
    <property type="entry name" value="AB_hydrolase_fold"/>
</dbReference>
<dbReference type="GO" id="GO:0004185">
    <property type="term" value="F:serine-type carboxypeptidase activity"/>
    <property type="evidence" value="ECO:0007669"/>
    <property type="project" value="InterPro"/>
</dbReference>
<dbReference type="AlphaFoldDB" id="A0A2U1P5B0"/>
<dbReference type="OrthoDB" id="443318at2759"/>
<dbReference type="Proteomes" id="UP000245207">
    <property type="component" value="Unassembled WGS sequence"/>
</dbReference>
<gene>
    <name evidence="9" type="ORF">CTI12_AA191600</name>
</gene>
<feature type="chain" id="PRO_5015651017" evidence="8">
    <location>
        <begin position="20"/>
        <end position="475"/>
    </location>
</feature>
<dbReference type="GO" id="GO:0006508">
    <property type="term" value="P:proteolysis"/>
    <property type="evidence" value="ECO:0007669"/>
    <property type="project" value="UniProtKB-KW"/>
</dbReference>